<evidence type="ECO:0000256" key="9">
    <source>
        <dbReference type="PIRSR" id="PIRSR601548-4"/>
    </source>
</evidence>
<dbReference type="PROSITE" id="PS52011">
    <property type="entry name" value="PEPTIDASE_M2"/>
    <property type="match status" value="1"/>
</dbReference>
<keyword evidence="3 9" id="KW-1015">Disulfide bond</keyword>
<keyword evidence="13" id="KW-0175">Coiled coil</keyword>
<accession>A0ABD2NHX5</accession>
<sequence>MTVYKIIMKYSATSVTLLVLLSWIASSYGSTVLSEPELKSFFEGEYDQNETYWCTKLQEANWNFESDLNNEEKEEELVNVILESAAYNKRVWEEYLKDIVPDDYKDPDLKRKIKFAKMLGKSVLDNDKLAELTNVTNTMVEIYSTGKICPYRNQNCELKTEGLSLDPDINNVFSTSRDYNELAYAWKSWRDETGAKMRHLYERYVNLSNEASVLNGYHDTSEEWLVPFETPDFVKIVDELWDQVEPLYSELHKYVSLKLKGQYGDVLDISDGLLPAHVLGNVWAQDWINIEDIVKPFPAANKINVTEALSKKRYSVKQMFETSDDFYKSLGLPSSNISYDIEKGAIIEKPRDGRQIVCHASAWDFCDRKNFRIKMCTNVNVEDFITIHHEMGHIQYFLLYKDLPFAYREGANPGFHEAVGDTIALSVSNPKHLKKIGLLDEYIDDYESSINALMSAALSKVAFLPYGLLIDKWRWDVFKGKVTKDEWNAHYWKYRTQYQKIKAPMMRSEDDFDAGAKYHIPGDVQYISYFIAHIAQFQFYKSLCIAAGEYNPEDKSQELHKCDFYKSTAAGDKLRAGLSLGASKHWSVAMKAITEQEKMDASPLLEYFAPLLEFMKKYNKEHSMKD</sequence>
<dbReference type="AlphaFoldDB" id="A0ABD2NHX5"/>
<feature type="signal peptide" evidence="14">
    <location>
        <begin position="1"/>
        <end position="29"/>
    </location>
</feature>
<dbReference type="InterPro" id="IPR001548">
    <property type="entry name" value="Peptidase_M2"/>
</dbReference>
<dbReference type="Proteomes" id="UP001516400">
    <property type="component" value="Unassembled WGS sequence"/>
</dbReference>
<feature type="coiled-coil region" evidence="13">
    <location>
        <begin position="54"/>
        <end position="90"/>
    </location>
</feature>
<dbReference type="PANTHER" id="PTHR10514:SF27">
    <property type="entry name" value="ANGIOTENSIN-CONVERTING ENZYME"/>
    <property type="match status" value="1"/>
</dbReference>
<keyword evidence="12" id="KW-0121">Carboxypeptidase</keyword>
<dbReference type="SUPFAM" id="SSF55486">
    <property type="entry name" value="Metalloproteases ('zincins'), catalytic domain"/>
    <property type="match status" value="1"/>
</dbReference>
<feature type="disulfide bond" evidence="9 11">
    <location>
        <begin position="358"/>
        <end position="376"/>
    </location>
</feature>
<dbReference type="PANTHER" id="PTHR10514">
    <property type="entry name" value="ANGIOTENSIN-CONVERTING ENZYME"/>
    <property type="match status" value="1"/>
</dbReference>
<dbReference type="Pfam" id="PF01401">
    <property type="entry name" value="Peptidase_M2"/>
    <property type="match status" value="1"/>
</dbReference>
<evidence type="ECO:0000256" key="7">
    <source>
        <dbReference type="PIRSR" id="PIRSR601548-11"/>
    </source>
</evidence>
<dbReference type="EC" id="3.4.-.-" evidence="12"/>
<keyword evidence="8 12" id="KW-0862">Zinc</keyword>
<dbReference type="GO" id="GO:0004180">
    <property type="term" value="F:carboxypeptidase activity"/>
    <property type="evidence" value="ECO:0007669"/>
    <property type="project" value="UniProtKB-KW"/>
</dbReference>
<evidence type="ECO:0000256" key="10">
    <source>
        <dbReference type="PIRSR" id="PIRSR601548-8"/>
    </source>
</evidence>
<evidence type="ECO:0000256" key="2">
    <source>
        <dbReference type="ARBA" id="ARBA00022729"/>
    </source>
</evidence>
<feature type="chain" id="PRO_5044800572" description="Angiotensin-converting enzyme" evidence="14">
    <location>
        <begin position="30"/>
        <end position="626"/>
    </location>
</feature>
<evidence type="ECO:0000256" key="4">
    <source>
        <dbReference type="ARBA" id="ARBA00023180"/>
    </source>
</evidence>
<feature type="glycosylation site" description="N-linked (GlcNAc...) asparagine; partial" evidence="6">
    <location>
        <position position="153"/>
    </location>
</feature>
<protein>
    <recommendedName>
        <fullName evidence="12">Angiotensin-converting enzyme</fullName>
        <ecNumber evidence="12">3.4.-.-</ecNumber>
    </recommendedName>
</protein>
<feature type="binding site" evidence="8">
    <location>
        <position position="389"/>
    </location>
    <ligand>
        <name>Zn(2+)</name>
        <dbReference type="ChEBI" id="CHEBI:29105"/>
        <label>1</label>
        <note>catalytic</note>
    </ligand>
</feature>
<evidence type="ECO:0000256" key="13">
    <source>
        <dbReference type="SAM" id="Coils"/>
    </source>
</evidence>
<feature type="active site" description="Proton donor 1" evidence="5">
    <location>
        <position position="519"/>
    </location>
</feature>
<feature type="binding site" evidence="10">
    <location>
        <position position="417"/>
    </location>
    <ligand>
        <name>Zn(2+)</name>
        <dbReference type="ChEBI" id="CHEBI:29105"/>
        <label>2</label>
        <note>catalytic</note>
    </ligand>
</feature>
<feature type="active site" description="Proton donor 2" evidence="7">
    <location>
        <position position="519"/>
    </location>
</feature>
<dbReference type="GO" id="GO:0006508">
    <property type="term" value="P:proteolysis"/>
    <property type="evidence" value="ECO:0007669"/>
    <property type="project" value="UniProtKB-KW"/>
</dbReference>
<evidence type="ECO:0000256" key="8">
    <source>
        <dbReference type="PIRSR" id="PIRSR601548-3"/>
    </source>
</evidence>
<dbReference type="GO" id="GO:0008237">
    <property type="term" value="F:metallopeptidase activity"/>
    <property type="evidence" value="ECO:0007669"/>
    <property type="project" value="UniProtKB-KW"/>
</dbReference>
<comment type="caution">
    <text evidence="15">The sequence shown here is derived from an EMBL/GenBank/DDBJ whole genome shotgun (WGS) entry which is preliminary data.</text>
</comment>
<comment type="cofactor">
    <cofactor evidence="12">
        <name>Zn(2+)</name>
        <dbReference type="ChEBI" id="CHEBI:29105"/>
    </cofactor>
    <text evidence="12">Binds 1 zinc ion per subunit.</text>
</comment>
<keyword evidence="12" id="KW-0378">Hydrolase</keyword>
<feature type="binding site" evidence="8">
    <location>
        <position position="393"/>
    </location>
    <ligand>
        <name>Zn(2+)</name>
        <dbReference type="ChEBI" id="CHEBI:29105"/>
        <label>1</label>
        <note>catalytic</note>
    </ligand>
</feature>
<evidence type="ECO:0000256" key="3">
    <source>
        <dbReference type="ARBA" id="ARBA00023157"/>
    </source>
</evidence>
<evidence type="ECO:0000313" key="15">
    <source>
        <dbReference type="EMBL" id="KAL3278129.1"/>
    </source>
</evidence>
<dbReference type="PRINTS" id="PR00791">
    <property type="entry name" value="PEPDIPTASEA"/>
</dbReference>
<feature type="binding site" evidence="8">
    <location>
        <position position="417"/>
    </location>
    <ligand>
        <name>Zn(2+)</name>
        <dbReference type="ChEBI" id="CHEBI:29105"/>
        <label>1</label>
        <note>catalytic</note>
    </ligand>
</feature>
<evidence type="ECO:0000256" key="6">
    <source>
        <dbReference type="PIRSR" id="PIRSR601548-10"/>
    </source>
</evidence>
<keyword evidence="4 6" id="KW-0325">Glycoprotein</keyword>
<feature type="binding site" evidence="10">
    <location>
        <position position="393"/>
    </location>
    <ligand>
        <name>Zn(2+)</name>
        <dbReference type="ChEBI" id="CHEBI:29105"/>
        <label>2</label>
        <note>catalytic</note>
    </ligand>
</feature>
<feature type="active site" description="Proton acceptor 1" evidence="5">
    <location>
        <position position="390"/>
    </location>
</feature>
<reference evidence="15 16" key="1">
    <citation type="journal article" date="2021" name="BMC Biol.">
        <title>Horizontally acquired antibacterial genes associated with adaptive radiation of ladybird beetles.</title>
        <authorList>
            <person name="Li H.S."/>
            <person name="Tang X.F."/>
            <person name="Huang Y.H."/>
            <person name="Xu Z.Y."/>
            <person name="Chen M.L."/>
            <person name="Du X.Y."/>
            <person name="Qiu B.Y."/>
            <person name="Chen P.T."/>
            <person name="Zhang W."/>
            <person name="Slipinski A."/>
            <person name="Escalona H.E."/>
            <person name="Waterhouse R.M."/>
            <person name="Zwick A."/>
            <person name="Pang H."/>
        </authorList>
    </citation>
    <scope>NUCLEOTIDE SEQUENCE [LARGE SCALE GENOMIC DNA]</scope>
    <source>
        <strain evidence="15">SYSU2018</strain>
    </source>
</reference>
<organism evidence="15 16">
    <name type="scientific">Cryptolaemus montrouzieri</name>
    <dbReference type="NCBI Taxonomy" id="559131"/>
    <lineage>
        <taxon>Eukaryota</taxon>
        <taxon>Metazoa</taxon>
        <taxon>Ecdysozoa</taxon>
        <taxon>Arthropoda</taxon>
        <taxon>Hexapoda</taxon>
        <taxon>Insecta</taxon>
        <taxon>Pterygota</taxon>
        <taxon>Neoptera</taxon>
        <taxon>Endopterygota</taxon>
        <taxon>Coleoptera</taxon>
        <taxon>Polyphaga</taxon>
        <taxon>Cucujiformia</taxon>
        <taxon>Coccinelloidea</taxon>
        <taxon>Coccinellidae</taxon>
        <taxon>Scymninae</taxon>
        <taxon>Scymnini</taxon>
        <taxon>Cryptolaemus</taxon>
    </lineage>
</organism>
<evidence type="ECO:0000256" key="1">
    <source>
        <dbReference type="ARBA" id="ARBA00008139"/>
    </source>
</evidence>
<comment type="similarity">
    <text evidence="1 11 12">Belongs to the peptidase M2 family.</text>
</comment>
<feature type="binding site" evidence="10">
    <location>
        <position position="389"/>
    </location>
    <ligand>
        <name>Zn(2+)</name>
        <dbReference type="ChEBI" id="CHEBI:29105"/>
        <label>2</label>
        <note>catalytic</note>
    </ligand>
</feature>
<gene>
    <name evidence="15" type="ORF">HHI36_013474</name>
</gene>
<feature type="active site" description="Proton acceptor 2" evidence="7">
    <location>
        <position position="390"/>
    </location>
</feature>
<comment type="caution">
    <text evidence="11">Lacks conserved residue(s) required for the propagation of feature annotation.</text>
</comment>
<evidence type="ECO:0000256" key="5">
    <source>
        <dbReference type="PIRSR" id="PIRSR601548-1"/>
    </source>
</evidence>
<dbReference type="CDD" id="cd06461">
    <property type="entry name" value="M2_ACE"/>
    <property type="match status" value="1"/>
</dbReference>
<name>A0ABD2NHX5_9CUCU</name>
<evidence type="ECO:0000256" key="14">
    <source>
        <dbReference type="SAM" id="SignalP"/>
    </source>
</evidence>
<keyword evidence="12" id="KW-0645">Protease</keyword>
<evidence type="ECO:0000256" key="11">
    <source>
        <dbReference type="PROSITE-ProRule" id="PRU01355"/>
    </source>
</evidence>
<proteinExistence type="inferred from homology"/>
<keyword evidence="12" id="KW-0482">Metalloprotease</keyword>
<keyword evidence="2 14" id="KW-0732">Signal</keyword>
<evidence type="ECO:0000313" key="16">
    <source>
        <dbReference type="Proteomes" id="UP001516400"/>
    </source>
</evidence>
<keyword evidence="8 12" id="KW-0479">Metal-binding</keyword>
<evidence type="ECO:0000256" key="12">
    <source>
        <dbReference type="RuleBase" id="RU361144"/>
    </source>
</evidence>
<feature type="disulfide bond" evidence="9 11">
    <location>
        <begin position="544"/>
        <end position="562"/>
    </location>
</feature>
<dbReference type="GO" id="GO:0046872">
    <property type="term" value="F:metal ion binding"/>
    <property type="evidence" value="ECO:0007669"/>
    <property type="project" value="UniProtKB-KW"/>
</dbReference>
<dbReference type="EMBL" id="JABFTP020000103">
    <property type="protein sequence ID" value="KAL3278129.1"/>
    <property type="molecule type" value="Genomic_DNA"/>
</dbReference>
<keyword evidence="16" id="KW-1185">Reference proteome</keyword>